<dbReference type="InterPro" id="IPR011604">
    <property type="entry name" value="PDDEXK-like_dom_sf"/>
</dbReference>
<protein>
    <submittedName>
        <fullName evidence="1">Uncharacterized protein</fullName>
    </submittedName>
</protein>
<comment type="caution">
    <text evidence="1">The sequence shown here is derived from an EMBL/GenBank/DDBJ whole genome shotgun (WGS) entry which is preliminary data.</text>
</comment>
<evidence type="ECO:0000313" key="1">
    <source>
        <dbReference type="EMBL" id="KAK4882671.1"/>
    </source>
</evidence>
<name>A0AAN7PHU2_9COLE</name>
<dbReference type="Proteomes" id="UP001353858">
    <property type="component" value="Unassembled WGS sequence"/>
</dbReference>
<organism evidence="1 2">
    <name type="scientific">Aquatica leii</name>
    <dbReference type="NCBI Taxonomy" id="1421715"/>
    <lineage>
        <taxon>Eukaryota</taxon>
        <taxon>Metazoa</taxon>
        <taxon>Ecdysozoa</taxon>
        <taxon>Arthropoda</taxon>
        <taxon>Hexapoda</taxon>
        <taxon>Insecta</taxon>
        <taxon>Pterygota</taxon>
        <taxon>Neoptera</taxon>
        <taxon>Endopterygota</taxon>
        <taxon>Coleoptera</taxon>
        <taxon>Polyphaga</taxon>
        <taxon>Elateriformia</taxon>
        <taxon>Elateroidea</taxon>
        <taxon>Lampyridae</taxon>
        <taxon>Luciolinae</taxon>
        <taxon>Aquatica</taxon>
    </lineage>
</organism>
<evidence type="ECO:0000313" key="2">
    <source>
        <dbReference type="Proteomes" id="UP001353858"/>
    </source>
</evidence>
<keyword evidence="2" id="KW-1185">Reference proteome</keyword>
<reference evidence="2" key="1">
    <citation type="submission" date="2023-01" db="EMBL/GenBank/DDBJ databases">
        <title>Key to firefly adult light organ development and bioluminescence: homeobox transcription factors regulate luciferase expression and transportation to peroxisome.</title>
        <authorList>
            <person name="Fu X."/>
        </authorList>
    </citation>
    <scope>NUCLEOTIDE SEQUENCE [LARGE SCALE GENOMIC DNA]</scope>
</reference>
<gene>
    <name evidence="1" type="ORF">RN001_005990</name>
</gene>
<dbReference type="Gene3D" id="3.90.320.10">
    <property type="match status" value="1"/>
</dbReference>
<dbReference type="AlphaFoldDB" id="A0AAN7PHU2"/>
<sequence>MNSSKSLCKHDENETNILELAIGTEAFAEIQKYMETIIQKPDGLVLIKTNQAEASPDGIVEDDLVEIKCIFYLKVEKKLLDPFEKNESSVKNLCYEVIDQKTRPKINHNYYYY</sequence>
<accession>A0AAN7PHU2</accession>
<proteinExistence type="predicted"/>
<dbReference type="EMBL" id="JARPUR010000002">
    <property type="protein sequence ID" value="KAK4882671.1"/>
    <property type="molecule type" value="Genomic_DNA"/>
</dbReference>